<protein>
    <submittedName>
        <fullName evidence="3">Membrane protein FxsA</fullName>
    </submittedName>
</protein>
<dbReference type="InterPro" id="IPR007313">
    <property type="entry name" value="FxsA"/>
</dbReference>
<accession>A0A432WSF8</accession>
<feature type="transmembrane region" description="Helical" evidence="2">
    <location>
        <begin position="6"/>
        <end position="27"/>
    </location>
</feature>
<dbReference type="OrthoDB" id="9792788at2"/>
<name>A0A432WSF8_9GAMM</name>
<feature type="compositionally biased region" description="Basic and acidic residues" evidence="1">
    <location>
        <begin position="144"/>
        <end position="156"/>
    </location>
</feature>
<gene>
    <name evidence="3" type="ORF">CWE13_07555</name>
</gene>
<feature type="compositionally biased region" description="Basic and acidic residues" evidence="1">
    <location>
        <begin position="165"/>
        <end position="185"/>
    </location>
</feature>
<sequence>MFPVIFLLFIVMPLLEIFVLIQVGSVIGGLNTVLVLVVTAVIGAALVRGQGMQAWQQAQQRMALGEMPGLQLAEGILIFVSGLMFVTPGLITDLFAILLLIPFIRRPLAQKIMARMQVQVNTGGFQSFGFHTKGGFQRPGQNPFEHRNDESGRTFEADSFDVSDSAEKERRRRLENEADENHKKD</sequence>
<dbReference type="RefSeq" id="WP_126807389.1">
    <property type="nucleotide sequence ID" value="NZ_PIPP01000003.1"/>
</dbReference>
<evidence type="ECO:0000256" key="2">
    <source>
        <dbReference type="SAM" id="Phobius"/>
    </source>
</evidence>
<feature type="region of interest" description="Disordered" evidence="1">
    <location>
        <begin position="131"/>
        <end position="185"/>
    </location>
</feature>
<evidence type="ECO:0000313" key="4">
    <source>
        <dbReference type="Proteomes" id="UP000286934"/>
    </source>
</evidence>
<proteinExistence type="predicted"/>
<keyword evidence="2" id="KW-1133">Transmembrane helix</keyword>
<dbReference type="EMBL" id="PIPP01000003">
    <property type="protein sequence ID" value="RUO36702.1"/>
    <property type="molecule type" value="Genomic_DNA"/>
</dbReference>
<dbReference type="PANTHER" id="PTHR35335:SF1">
    <property type="entry name" value="UPF0716 PROTEIN FXSA"/>
    <property type="match status" value="1"/>
</dbReference>
<dbReference type="PANTHER" id="PTHR35335">
    <property type="entry name" value="UPF0716 PROTEIN FXSA"/>
    <property type="match status" value="1"/>
</dbReference>
<dbReference type="GO" id="GO:0016020">
    <property type="term" value="C:membrane"/>
    <property type="evidence" value="ECO:0007669"/>
    <property type="project" value="InterPro"/>
</dbReference>
<dbReference type="Proteomes" id="UP000286934">
    <property type="component" value="Unassembled WGS sequence"/>
</dbReference>
<keyword evidence="2" id="KW-0472">Membrane</keyword>
<feature type="transmembrane region" description="Helical" evidence="2">
    <location>
        <begin position="75"/>
        <end position="104"/>
    </location>
</feature>
<dbReference type="AlphaFoldDB" id="A0A432WSF8"/>
<dbReference type="NCBIfam" id="NF008528">
    <property type="entry name" value="PRK11463.1-2"/>
    <property type="match status" value="1"/>
</dbReference>
<dbReference type="Pfam" id="PF04186">
    <property type="entry name" value="FxsA"/>
    <property type="match status" value="1"/>
</dbReference>
<evidence type="ECO:0000313" key="3">
    <source>
        <dbReference type="EMBL" id="RUO36702.1"/>
    </source>
</evidence>
<feature type="transmembrane region" description="Helical" evidence="2">
    <location>
        <begin position="34"/>
        <end position="55"/>
    </location>
</feature>
<keyword evidence="2" id="KW-0812">Transmembrane</keyword>
<reference evidence="4" key="1">
    <citation type="journal article" date="2018" name="Front. Microbiol.">
        <title>Genome-Based Analysis Reveals the Taxonomy and Diversity of the Family Idiomarinaceae.</title>
        <authorList>
            <person name="Liu Y."/>
            <person name="Lai Q."/>
            <person name="Shao Z."/>
        </authorList>
    </citation>
    <scope>NUCLEOTIDE SEQUENCE [LARGE SCALE GENOMIC DNA]</scope>
    <source>
        <strain evidence="4">AIS</strain>
    </source>
</reference>
<organism evidence="3 4">
    <name type="scientific">Aliidiomarina shirensis</name>
    <dbReference type="NCBI Taxonomy" id="1048642"/>
    <lineage>
        <taxon>Bacteria</taxon>
        <taxon>Pseudomonadati</taxon>
        <taxon>Pseudomonadota</taxon>
        <taxon>Gammaproteobacteria</taxon>
        <taxon>Alteromonadales</taxon>
        <taxon>Idiomarinaceae</taxon>
        <taxon>Aliidiomarina</taxon>
    </lineage>
</organism>
<comment type="caution">
    <text evidence="3">The sequence shown here is derived from an EMBL/GenBank/DDBJ whole genome shotgun (WGS) entry which is preliminary data.</text>
</comment>
<evidence type="ECO:0000256" key="1">
    <source>
        <dbReference type="SAM" id="MobiDB-lite"/>
    </source>
</evidence>
<keyword evidence="4" id="KW-1185">Reference proteome</keyword>